<evidence type="ECO:0000256" key="1">
    <source>
        <dbReference type="SAM" id="SignalP"/>
    </source>
</evidence>
<dbReference type="Proteomes" id="UP000193900">
    <property type="component" value="Unassembled WGS sequence"/>
</dbReference>
<proteinExistence type="predicted"/>
<evidence type="ECO:0000313" key="4">
    <source>
        <dbReference type="Proteomes" id="UP000193900"/>
    </source>
</evidence>
<keyword evidence="4" id="KW-1185">Reference proteome</keyword>
<dbReference type="Pfam" id="PF04366">
    <property type="entry name" value="Ysc84"/>
    <property type="match status" value="1"/>
</dbReference>
<organism evidence="3 4">
    <name type="scientific">Roseisalinus antarcticus</name>
    <dbReference type="NCBI Taxonomy" id="254357"/>
    <lineage>
        <taxon>Bacteria</taxon>
        <taxon>Pseudomonadati</taxon>
        <taxon>Pseudomonadota</taxon>
        <taxon>Alphaproteobacteria</taxon>
        <taxon>Rhodobacterales</taxon>
        <taxon>Roseobacteraceae</taxon>
        <taxon>Roseisalinus</taxon>
    </lineage>
</organism>
<gene>
    <name evidence="3" type="ORF">ROA7023_00048</name>
</gene>
<dbReference type="PROSITE" id="PS51257">
    <property type="entry name" value="PROKAR_LIPOPROTEIN"/>
    <property type="match status" value="1"/>
</dbReference>
<dbReference type="AlphaFoldDB" id="A0A1Y5RD23"/>
<dbReference type="RefSeq" id="WP_085876995.1">
    <property type="nucleotide sequence ID" value="NZ_FWFZ01000001.1"/>
</dbReference>
<feature type="chain" id="PRO_5012644635" description="Ysc84 actin-binding domain-containing protein" evidence="1">
    <location>
        <begin position="21"/>
        <end position="185"/>
    </location>
</feature>
<reference evidence="3 4" key="1">
    <citation type="submission" date="2017-03" db="EMBL/GenBank/DDBJ databases">
        <authorList>
            <person name="Afonso C.L."/>
            <person name="Miller P.J."/>
            <person name="Scott M.A."/>
            <person name="Spackman E."/>
            <person name="Goraichik I."/>
            <person name="Dimitrov K.M."/>
            <person name="Suarez D.L."/>
            <person name="Swayne D.E."/>
        </authorList>
    </citation>
    <scope>NUCLEOTIDE SEQUENCE [LARGE SCALE GENOMIC DNA]</scope>
    <source>
        <strain evidence="3 4">CECT 7023</strain>
    </source>
</reference>
<accession>A0A1Y5RD23</accession>
<keyword evidence="1" id="KW-0732">Signal</keyword>
<protein>
    <recommendedName>
        <fullName evidence="2">Ysc84 actin-binding domain-containing protein</fullName>
    </recommendedName>
</protein>
<sequence length="185" mass="19424">MSTFTRRGFIAASVAPVALAACGNGIGNTNDATIDARVDSTLAFMQQRYPSSFDLMGKSTGMLVMPLITEAGFGIGGAYGTGALRVGGTTVDYYSATTLSGGLQIGAQQYSHVLFFMTDEALLEFRRSDGWVAGANVEYALRDQADSLAAETLTSRSPIIALVFAQAGLRVGATVDGTKYTRIIP</sequence>
<feature type="domain" description="Ysc84 actin-binding" evidence="2">
    <location>
        <begin position="98"/>
        <end position="181"/>
    </location>
</feature>
<name>A0A1Y5RD23_9RHOB</name>
<dbReference type="InterPro" id="IPR007461">
    <property type="entry name" value="Ysc84_actin-binding"/>
</dbReference>
<dbReference type="EMBL" id="FWFZ01000001">
    <property type="protein sequence ID" value="SLN13360.1"/>
    <property type="molecule type" value="Genomic_DNA"/>
</dbReference>
<evidence type="ECO:0000313" key="3">
    <source>
        <dbReference type="EMBL" id="SLN13360.1"/>
    </source>
</evidence>
<feature type="signal peptide" evidence="1">
    <location>
        <begin position="1"/>
        <end position="20"/>
    </location>
</feature>
<evidence type="ECO:0000259" key="2">
    <source>
        <dbReference type="Pfam" id="PF04366"/>
    </source>
</evidence>
<dbReference type="OrthoDB" id="7847492at2"/>